<evidence type="ECO:0000259" key="7">
    <source>
        <dbReference type="Pfam" id="PF09335"/>
    </source>
</evidence>
<organism evidence="8 9">
    <name type="scientific">Ostreobium quekettii</name>
    <dbReference type="NCBI Taxonomy" id="121088"/>
    <lineage>
        <taxon>Eukaryota</taxon>
        <taxon>Viridiplantae</taxon>
        <taxon>Chlorophyta</taxon>
        <taxon>core chlorophytes</taxon>
        <taxon>Ulvophyceae</taxon>
        <taxon>TCBD clade</taxon>
        <taxon>Bryopsidales</taxon>
        <taxon>Ostreobineae</taxon>
        <taxon>Ostreobiaceae</taxon>
        <taxon>Ostreobium</taxon>
    </lineage>
</organism>
<feature type="transmembrane region" description="Helical" evidence="6">
    <location>
        <begin position="85"/>
        <end position="113"/>
    </location>
</feature>
<evidence type="ECO:0000313" key="8">
    <source>
        <dbReference type="EMBL" id="CAD7699216.1"/>
    </source>
</evidence>
<comment type="subcellular location">
    <subcellularLocation>
        <location evidence="1">Cell membrane</location>
        <topology evidence="1">Multi-pass membrane protein</topology>
    </subcellularLocation>
</comment>
<evidence type="ECO:0000313" key="9">
    <source>
        <dbReference type="Proteomes" id="UP000708148"/>
    </source>
</evidence>
<keyword evidence="5 6" id="KW-0472">Membrane</keyword>
<gene>
    <name evidence="8" type="ORF">OSTQU699_LOCUS4575</name>
</gene>
<dbReference type="EMBL" id="CAJHUC010000972">
    <property type="protein sequence ID" value="CAD7699216.1"/>
    <property type="molecule type" value="Genomic_DNA"/>
</dbReference>
<comment type="caution">
    <text evidence="8">The sequence shown here is derived from an EMBL/GenBank/DDBJ whole genome shotgun (WGS) entry which is preliminary data.</text>
</comment>
<dbReference type="GO" id="GO:0005886">
    <property type="term" value="C:plasma membrane"/>
    <property type="evidence" value="ECO:0007669"/>
    <property type="project" value="UniProtKB-SubCell"/>
</dbReference>
<keyword evidence="4 6" id="KW-1133">Transmembrane helix</keyword>
<evidence type="ECO:0000256" key="6">
    <source>
        <dbReference type="SAM" id="Phobius"/>
    </source>
</evidence>
<dbReference type="Pfam" id="PF09335">
    <property type="entry name" value="VTT_dom"/>
    <property type="match status" value="1"/>
</dbReference>
<dbReference type="InterPro" id="IPR015414">
    <property type="entry name" value="TMEM64"/>
</dbReference>
<evidence type="ECO:0000256" key="3">
    <source>
        <dbReference type="ARBA" id="ARBA00022692"/>
    </source>
</evidence>
<evidence type="ECO:0000256" key="5">
    <source>
        <dbReference type="ARBA" id="ARBA00023136"/>
    </source>
</evidence>
<dbReference type="PANTHER" id="PTHR12677:SF59">
    <property type="entry name" value="GOLGI APPARATUS MEMBRANE PROTEIN TVP38-RELATED"/>
    <property type="match status" value="1"/>
</dbReference>
<evidence type="ECO:0000256" key="1">
    <source>
        <dbReference type="ARBA" id="ARBA00004651"/>
    </source>
</evidence>
<feature type="domain" description="VTT" evidence="7">
    <location>
        <begin position="100"/>
        <end position="219"/>
    </location>
</feature>
<dbReference type="InterPro" id="IPR032816">
    <property type="entry name" value="VTT_dom"/>
</dbReference>
<dbReference type="AlphaFoldDB" id="A0A8S1IVV8"/>
<feature type="transmembrane region" description="Helical" evidence="6">
    <location>
        <begin position="237"/>
        <end position="258"/>
    </location>
</feature>
<dbReference type="Proteomes" id="UP000708148">
    <property type="component" value="Unassembled WGS sequence"/>
</dbReference>
<evidence type="ECO:0000256" key="2">
    <source>
        <dbReference type="ARBA" id="ARBA00022475"/>
    </source>
</evidence>
<dbReference type="OrthoDB" id="166803at2759"/>
<sequence>MPEHSLLVRTISGRWESVGTSPESFAKGPFARHQPAPDRNGILWPRLGLGLVLGALILCTFLFLDAEKIEALARWLETHRSPSAIGIFMGIGVAAVVLLVPGPVIAVFGGALYGKVAGFGIVLASVAIGQSVAYVIGRFLLRDWVVEFASRRITRFPLIDSVVAREGWKFVLLLRLSPLLPDSVLNYVLAVTAISYHVYVVTSLVAVVPWTVGFVYVGSLAHNVAEAAHSGVRVSPTTLAVSMAVSVVALGLLGWLAARVSRRALAEALDDKRLSGDQHSA</sequence>
<accession>A0A8S1IVV8</accession>
<feature type="transmembrane region" description="Helical" evidence="6">
    <location>
        <begin position="43"/>
        <end position="64"/>
    </location>
</feature>
<reference evidence="8" key="1">
    <citation type="submission" date="2020-12" db="EMBL/GenBank/DDBJ databases">
        <authorList>
            <person name="Iha C."/>
        </authorList>
    </citation>
    <scope>NUCLEOTIDE SEQUENCE</scope>
</reference>
<evidence type="ECO:0000256" key="4">
    <source>
        <dbReference type="ARBA" id="ARBA00022989"/>
    </source>
</evidence>
<protein>
    <recommendedName>
        <fullName evidence="7">VTT domain-containing protein</fullName>
    </recommendedName>
</protein>
<feature type="transmembrane region" description="Helical" evidence="6">
    <location>
        <begin position="119"/>
        <end position="141"/>
    </location>
</feature>
<keyword evidence="3 6" id="KW-0812">Transmembrane</keyword>
<proteinExistence type="predicted"/>
<keyword evidence="2" id="KW-1003">Cell membrane</keyword>
<dbReference type="PANTHER" id="PTHR12677">
    <property type="entry name" value="GOLGI APPARATUS MEMBRANE PROTEIN TVP38-RELATED"/>
    <property type="match status" value="1"/>
</dbReference>
<name>A0A8S1IVV8_9CHLO</name>
<feature type="transmembrane region" description="Helical" evidence="6">
    <location>
        <begin position="184"/>
        <end position="217"/>
    </location>
</feature>
<keyword evidence="9" id="KW-1185">Reference proteome</keyword>